<organism evidence="1 2">
    <name type="scientific">Cytospora leucostoma</name>
    <dbReference type="NCBI Taxonomy" id="1230097"/>
    <lineage>
        <taxon>Eukaryota</taxon>
        <taxon>Fungi</taxon>
        <taxon>Dikarya</taxon>
        <taxon>Ascomycota</taxon>
        <taxon>Pezizomycotina</taxon>
        <taxon>Sordariomycetes</taxon>
        <taxon>Sordariomycetidae</taxon>
        <taxon>Diaporthales</taxon>
        <taxon>Cytosporaceae</taxon>
        <taxon>Cytospora</taxon>
    </lineage>
</organism>
<gene>
    <name evidence="1" type="ORF">VPNG_04416</name>
</gene>
<reference evidence="1 2" key="1">
    <citation type="submission" date="2015-09" db="EMBL/GenBank/DDBJ databases">
        <title>Host preference determinants of Valsa canker pathogens revealed by comparative genomics.</title>
        <authorList>
            <person name="Yin Z."/>
            <person name="Huang L."/>
        </authorList>
    </citation>
    <scope>NUCLEOTIDE SEQUENCE [LARGE SCALE GENOMIC DNA]</scope>
    <source>
        <strain evidence="1 2">SXYLt</strain>
    </source>
</reference>
<dbReference type="AlphaFoldDB" id="A0A423XC40"/>
<dbReference type="EMBL" id="LKEB01000019">
    <property type="protein sequence ID" value="ROW13513.1"/>
    <property type="molecule type" value="Genomic_DNA"/>
</dbReference>
<dbReference type="OrthoDB" id="5209099at2759"/>
<evidence type="ECO:0000313" key="1">
    <source>
        <dbReference type="EMBL" id="ROW13513.1"/>
    </source>
</evidence>
<sequence length="266" mass="30773">MCRESPYPLSHALEALPRPYGKKRPPKTVLKLRLGHIKHQDEEESFRELYRSRVRELLDNCPKSWRDTTPGRQPTVFRGYLEAYVRGDALGSQNEAYIRKAVDFYCACLQRADEIVEAVGLKRPAGAKSCELWDEDFTPRQRAAWEADEGAAEAFLAAGKRLCPKLCCFRTQERPYFSKPLQYVTMCVWETTKGNGPYREDILMQVEEAESRILRRCLLRDHERWYPTCGCLDGGGIEELRAFFHDNKRGGHRIVPRAPPPYRVYG</sequence>
<proteinExistence type="predicted"/>
<keyword evidence="2" id="KW-1185">Reference proteome</keyword>
<dbReference type="Proteomes" id="UP000285146">
    <property type="component" value="Unassembled WGS sequence"/>
</dbReference>
<evidence type="ECO:0000313" key="2">
    <source>
        <dbReference type="Proteomes" id="UP000285146"/>
    </source>
</evidence>
<comment type="caution">
    <text evidence="1">The sequence shown here is derived from an EMBL/GenBank/DDBJ whole genome shotgun (WGS) entry which is preliminary data.</text>
</comment>
<accession>A0A423XC40</accession>
<name>A0A423XC40_9PEZI</name>
<protein>
    <submittedName>
        <fullName evidence="1">Uncharacterized protein</fullName>
    </submittedName>
</protein>
<dbReference type="InParanoid" id="A0A423XC40"/>